<evidence type="ECO:0000256" key="5">
    <source>
        <dbReference type="ARBA" id="ARBA00022741"/>
    </source>
</evidence>
<dbReference type="PIRSF" id="PIRSF000196">
    <property type="entry name" value="Pro_dehydrog"/>
    <property type="match status" value="1"/>
</dbReference>
<dbReference type="EMBL" id="BAAABL010000066">
    <property type="protein sequence ID" value="GAA0307443.1"/>
    <property type="molecule type" value="Genomic_DNA"/>
</dbReference>
<keyword evidence="7" id="KW-0560">Oxidoreductase</keyword>
<keyword evidence="5" id="KW-0547">Nucleotide-binding</keyword>
<proteinExistence type="predicted"/>
<dbReference type="EC" id="1.5.5.2" evidence="3"/>
<dbReference type="Proteomes" id="UP001500837">
    <property type="component" value="Unassembled WGS sequence"/>
</dbReference>
<evidence type="ECO:0000313" key="12">
    <source>
        <dbReference type="Proteomes" id="UP001500837"/>
    </source>
</evidence>
<comment type="caution">
    <text evidence="11">The sequence shown here is derived from an EMBL/GenBank/DDBJ whole genome shotgun (WGS) entry which is preliminary data.</text>
</comment>
<dbReference type="Gene3D" id="3.20.20.220">
    <property type="match status" value="1"/>
</dbReference>
<dbReference type="SUPFAM" id="SSF51730">
    <property type="entry name" value="FAD-linked oxidoreductase"/>
    <property type="match status" value="1"/>
</dbReference>
<dbReference type="InterPro" id="IPR008219">
    <property type="entry name" value="PRODH_bac_arc"/>
</dbReference>
<accession>A0AAV3S9T9</accession>
<dbReference type="PANTHER" id="PTHR13914">
    <property type="entry name" value="PROLINE OXIDASE"/>
    <property type="match status" value="1"/>
</dbReference>
<keyword evidence="12" id="KW-1185">Reference proteome</keyword>
<evidence type="ECO:0000256" key="9">
    <source>
        <dbReference type="ARBA" id="ARBA00048779"/>
    </source>
</evidence>
<reference evidence="11 12" key="1">
    <citation type="journal article" date="2019" name="Int. J. Syst. Evol. Microbiol.">
        <title>The Global Catalogue of Microorganisms (GCM) 10K type strain sequencing project: providing services to taxonomists for standard genome sequencing and annotation.</title>
        <authorList>
            <consortium name="The Broad Institute Genomics Platform"/>
            <consortium name="The Broad Institute Genome Sequencing Center for Infectious Disease"/>
            <person name="Wu L."/>
            <person name="Ma J."/>
        </authorList>
    </citation>
    <scope>NUCLEOTIDE SEQUENCE [LARGE SCALE GENOMIC DNA]</scope>
    <source>
        <strain evidence="11 12">JCM 16330</strain>
    </source>
</reference>
<evidence type="ECO:0000256" key="1">
    <source>
        <dbReference type="ARBA" id="ARBA00001974"/>
    </source>
</evidence>
<evidence type="ECO:0000259" key="10">
    <source>
        <dbReference type="Pfam" id="PF01619"/>
    </source>
</evidence>
<keyword evidence="4" id="KW-0285">Flavoprotein</keyword>
<organism evidence="11 12">
    <name type="scientific">Halarchaeum salinum</name>
    <dbReference type="NCBI Taxonomy" id="489912"/>
    <lineage>
        <taxon>Archaea</taxon>
        <taxon>Methanobacteriati</taxon>
        <taxon>Methanobacteriota</taxon>
        <taxon>Stenosarchaea group</taxon>
        <taxon>Halobacteria</taxon>
        <taxon>Halobacteriales</taxon>
        <taxon>Halobacteriaceae</taxon>
    </lineage>
</organism>
<dbReference type="PANTHER" id="PTHR13914:SF0">
    <property type="entry name" value="PROLINE DEHYDROGENASE 1, MITOCHONDRIAL"/>
    <property type="match status" value="1"/>
</dbReference>
<dbReference type="GO" id="GO:0004657">
    <property type="term" value="F:proline dehydrogenase activity"/>
    <property type="evidence" value="ECO:0007669"/>
    <property type="project" value="UniProtKB-EC"/>
</dbReference>
<evidence type="ECO:0000256" key="4">
    <source>
        <dbReference type="ARBA" id="ARBA00022630"/>
    </source>
</evidence>
<evidence type="ECO:0000256" key="8">
    <source>
        <dbReference type="ARBA" id="ARBA00023062"/>
    </source>
</evidence>
<evidence type="ECO:0000313" key="11">
    <source>
        <dbReference type="EMBL" id="GAA0307443.1"/>
    </source>
</evidence>
<dbReference type="Pfam" id="PF01619">
    <property type="entry name" value="Pro_dh"/>
    <property type="match status" value="1"/>
</dbReference>
<protein>
    <recommendedName>
        <fullName evidence="3">proline dehydrogenase</fullName>
        <ecNumber evidence="3">1.5.5.2</ecNumber>
    </recommendedName>
</protein>
<evidence type="ECO:0000256" key="6">
    <source>
        <dbReference type="ARBA" id="ARBA00022827"/>
    </source>
</evidence>
<gene>
    <name evidence="11" type="ORF">GCM10009066_21390</name>
</gene>
<dbReference type="InterPro" id="IPR029041">
    <property type="entry name" value="FAD-linked_oxidoreductase-like"/>
</dbReference>
<keyword evidence="8" id="KW-0642">Proline metabolism</keyword>
<evidence type="ECO:0000256" key="7">
    <source>
        <dbReference type="ARBA" id="ARBA00023002"/>
    </source>
</evidence>
<keyword evidence="6" id="KW-0274">FAD</keyword>
<comment type="catalytic activity">
    <reaction evidence="9">
        <text>L-proline + a quinone = (S)-1-pyrroline-5-carboxylate + a quinol + H(+)</text>
        <dbReference type="Rhea" id="RHEA:23784"/>
        <dbReference type="ChEBI" id="CHEBI:15378"/>
        <dbReference type="ChEBI" id="CHEBI:17388"/>
        <dbReference type="ChEBI" id="CHEBI:24646"/>
        <dbReference type="ChEBI" id="CHEBI:60039"/>
        <dbReference type="ChEBI" id="CHEBI:132124"/>
        <dbReference type="EC" id="1.5.5.2"/>
    </reaction>
</comment>
<dbReference type="InterPro" id="IPR002872">
    <property type="entry name" value="Proline_DH_dom"/>
</dbReference>
<dbReference type="InterPro" id="IPR015659">
    <property type="entry name" value="Proline_oxidase"/>
</dbReference>
<evidence type="ECO:0000256" key="3">
    <source>
        <dbReference type="ARBA" id="ARBA00012695"/>
    </source>
</evidence>
<dbReference type="GO" id="GO:0000166">
    <property type="term" value="F:nucleotide binding"/>
    <property type="evidence" value="ECO:0007669"/>
    <property type="project" value="UniProtKB-KW"/>
</dbReference>
<comment type="pathway">
    <text evidence="2">Amino-acid degradation; L-proline degradation into L-glutamate; L-glutamate from L-proline: step 1/2.</text>
</comment>
<feature type="domain" description="Proline dehydrogenase" evidence="10">
    <location>
        <begin position="22"/>
        <end position="273"/>
    </location>
</feature>
<comment type="cofactor">
    <cofactor evidence="1">
        <name>FAD</name>
        <dbReference type="ChEBI" id="CHEBI:57692"/>
    </cofactor>
</comment>
<name>A0AAV3S9T9_9EURY</name>
<dbReference type="GO" id="GO:0010133">
    <property type="term" value="P:L-proline catabolic process to L-glutamate"/>
    <property type="evidence" value="ECO:0007669"/>
    <property type="project" value="InterPro"/>
</dbReference>
<evidence type="ECO:0000256" key="2">
    <source>
        <dbReference type="ARBA" id="ARBA00004739"/>
    </source>
</evidence>
<sequence length="280" mass="31433">MTDVIPPIADNFVAAESPEGALEHAVKLNAQGIGAILNLLGEHYHEHMPAFDDMMEYRYLVAEISERELDASVSVKPSQIGLDIGDDVFAENLEGIVDYAVEHDVFIWVDMEDHTTTDATLDAVVENASRDGARVGVAIQANLKRTEDDLKRLANSDAGVRLVKGAYDEPAAVAYTEKSQVNQAYERHLEYLFQEFEQVSVGSHDPEMISLASDFHDEYGTSYEVQMLMGVRNDAQFNLADDDVRVVQYVPYGSKWAQYFYRRVMERKENLLFAARAVLT</sequence>
<dbReference type="AlphaFoldDB" id="A0AAV3S9T9"/>